<dbReference type="OrthoDB" id="6495095at2"/>
<feature type="chain" id="PRO_5002553605" evidence="2">
    <location>
        <begin position="30"/>
        <end position="309"/>
    </location>
</feature>
<dbReference type="InterPro" id="IPR050902">
    <property type="entry name" value="ABC_Transporter_SBP"/>
</dbReference>
<organism evidence="4 5">
    <name type="scientific">Pandoraea thiooxydans</name>
    <dbReference type="NCBI Taxonomy" id="445709"/>
    <lineage>
        <taxon>Bacteria</taxon>
        <taxon>Pseudomonadati</taxon>
        <taxon>Pseudomonadota</taxon>
        <taxon>Betaproteobacteria</taxon>
        <taxon>Burkholderiales</taxon>
        <taxon>Burkholderiaceae</taxon>
        <taxon>Pandoraea</taxon>
    </lineage>
</organism>
<sequence length="309" mass="33727">MSPTSNRLLRTLVLLACIAGPLSSHTARAAISVTDDSGARVTLEHAAQRVVSLAPHATELLYAAGGGTRIVGAVTYSDYPPQARQIPRVGDSGALDLERIAALKPDLLVVWWHGNAQRQLDKLRQLGIPMFYSEPRHVTDIPGEIERLGQLLGTSAEATRAADQFRSRYSALQRAYATRAPVRVFFQVWQNPLMTINGSQIVSDVIRLCGGRNVFADLKPLVPMVSTEAVLAADPQAMFTAMPGATPADRPLANLAMWRRWPQLSAVAHHNLFPIDGDLIDRPGPRVLQGAQIMCDDLDHARQRLAADR</sequence>
<dbReference type="SUPFAM" id="SSF53807">
    <property type="entry name" value="Helical backbone' metal receptor"/>
    <property type="match status" value="1"/>
</dbReference>
<keyword evidence="5" id="KW-1185">Reference proteome</keyword>
<dbReference type="PANTHER" id="PTHR30535">
    <property type="entry name" value="VITAMIN B12-BINDING PROTEIN"/>
    <property type="match status" value="1"/>
</dbReference>
<dbReference type="InterPro" id="IPR054828">
    <property type="entry name" value="Vit_B12_bind_prot"/>
</dbReference>
<evidence type="ECO:0000256" key="1">
    <source>
        <dbReference type="ARBA" id="ARBA00022729"/>
    </source>
</evidence>
<keyword evidence="1 2" id="KW-0732">Signal</keyword>
<dbReference type="AlphaFoldDB" id="A0A0G3EMD7"/>
<accession>A0A0G3EMD7</accession>
<dbReference type="KEGG" id="ptx:ABW99_01890"/>
<dbReference type="NCBIfam" id="NF038402">
    <property type="entry name" value="TroA_like"/>
    <property type="match status" value="1"/>
</dbReference>
<dbReference type="Gene3D" id="3.40.50.1980">
    <property type="entry name" value="Nitrogenase molybdenum iron protein domain"/>
    <property type="match status" value="2"/>
</dbReference>
<protein>
    <submittedName>
        <fullName evidence="4">Cobalamin-binding protein</fullName>
    </submittedName>
</protein>
<dbReference type="STRING" id="445709.ABW99_01890"/>
<evidence type="ECO:0000259" key="3">
    <source>
        <dbReference type="PROSITE" id="PS50983"/>
    </source>
</evidence>
<dbReference type="Pfam" id="PF01497">
    <property type="entry name" value="Peripla_BP_2"/>
    <property type="match status" value="1"/>
</dbReference>
<dbReference type="GO" id="GO:0071281">
    <property type="term" value="P:cellular response to iron ion"/>
    <property type="evidence" value="ECO:0007669"/>
    <property type="project" value="TreeGrafter"/>
</dbReference>
<dbReference type="PANTHER" id="PTHR30535:SF34">
    <property type="entry name" value="MOLYBDATE-BINDING PROTEIN MOLA"/>
    <property type="match status" value="1"/>
</dbReference>
<dbReference type="PATRIC" id="fig|445709.3.peg.410"/>
<evidence type="ECO:0000256" key="2">
    <source>
        <dbReference type="SAM" id="SignalP"/>
    </source>
</evidence>
<dbReference type="EMBL" id="CP011568">
    <property type="protein sequence ID" value="AKJ67164.1"/>
    <property type="molecule type" value="Genomic_DNA"/>
</dbReference>
<dbReference type="InterPro" id="IPR002491">
    <property type="entry name" value="ABC_transptr_periplasmic_BD"/>
</dbReference>
<feature type="signal peptide" evidence="2">
    <location>
        <begin position="1"/>
        <end position="29"/>
    </location>
</feature>
<dbReference type="RefSeq" id="WP_047212701.1">
    <property type="nucleotide sequence ID" value="NZ_CP011568.3"/>
</dbReference>
<reference evidence="5" key="1">
    <citation type="submission" date="2015-06" db="EMBL/GenBank/DDBJ databases">
        <authorList>
            <person name="Lim Y.L."/>
            <person name="Ee R."/>
            <person name="Yong D."/>
            <person name="How K.Y."/>
            <person name="Yin W.F."/>
            <person name="Chan K.G."/>
        </authorList>
    </citation>
    <scope>NUCLEOTIDE SEQUENCE [LARGE SCALE GENOMIC DNA]</scope>
    <source>
        <strain evidence="5">DSM 25325</strain>
    </source>
</reference>
<evidence type="ECO:0000313" key="4">
    <source>
        <dbReference type="EMBL" id="AKJ67164.1"/>
    </source>
</evidence>
<feature type="domain" description="Fe/B12 periplasmic-binding" evidence="3">
    <location>
        <begin position="49"/>
        <end position="309"/>
    </location>
</feature>
<proteinExistence type="predicted"/>
<name>A0A0G3EMD7_9BURK</name>
<dbReference type="Proteomes" id="UP000036700">
    <property type="component" value="Chromosome"/>
</dbReference>
<gene>
    <name evidence="4" type="ORF">ABW99_01890</name>
</gene>
<dbReference type="PROSITE" id="PS50983">
    <property type="entry name" value="FE_B12_PBP"/>
    <property type="match status" value="1"/>
</dbReference>
<evidence type="ECO:0000313" key="5">
    <source>
        <dbReference type="Proteomes" id="UP000036700"/>
    </source>
</evidence>
<dbReference type="CDD" id="cd01144">
    <property type="entry name" value="BtuF"/>
    <property type="match status" value="1"/>
</dbReference>